<dbReference type="RefSeq" id="WP_014856802.1">
    <property type="nucleotide sequence ID" value="NC_018178.1"/>
</dbReference>
<dbReference type="HOGENOM" id="CLU_052646_0_0_10"/>
<dbReference type="Gene3D" id="3.40.1550.10">
    <property type="entry name" value="CheC-like"/>
    <property type="match status" value="1"/>
</dbReference>
<dbReference type="NCBIfam" id="TIGR01397">
    <property type="entry name" value="fliM_switch"/>
    <property type="match status" value="1"/>
</dbReference>
<keyword evidence="5" id="KW-1003">Cell membrane</keyword>
<keyword evidence="14" id="KW-1185">Reference proteome</keyword>
<comment type="similarity">
    <text evidence="3">Belongs to the FliM family.</text>
</comment>
<evidence type="ECO:0000256" key="7">
    <source>
        <dbReference type="ARBA" id="ARBA00022779"/>
    </source>
</evidence>
<proteinExistence type="inferred from homology"/>
<keyword evidence="13" id="KW-0966">Cell projection</keyword>
<dbReference type="InterPro" id="IPR001689">
    <property type="entry name" value="Flag_FliM"/>
</dbReference>
<dbReference type="GO" id="GO:0009425">
    <property type="term" value="C:bacterial-type flagellum basal body"/>
    <property type="evidence" value="ECO:0007669"/>
    <property type="project" value="UniProtKB-SubCell"/>
</dbReference>
<evidence type="ECO:0000256" key="10">
    <source>
        <dbReference type="ARBA" id="ARBA00025044"/>
    </source>
</evidence>
<evidence type="ECO:0000256" key="3">
    <source>
        <dbReference type="ARBA" id="ARBA00011049"/>
    </source>
</evidence>
<evidence type="ECO:0000256" key="5">
    <source>
        <dbReference type="ARBA" id="ARBA00022475"/>
    </source>
</evidence>
<evidence type="ECO:0000256" key="8">
    <source>
        <dbReference type="ARBA" id="ARBA00023136"/>
    </source>
</evidence>
<dbReference type="GO" id="GO:0003774">
    <property type="term" value="F:cytoskeletal motor activity"/>
    <property type="evidence" value="ECO:0007669"/>
    <property type="project" value="InterPro"/>
</dbReference>
<keyword evidence="13" id="KW-0282">Flagellum</keyword>
<evidence type="ECO:0000256" key="9">
    <source>
        <dbReference type="ARBA" id="ARBA00023143"/>
    </source>
</evidence>
<keyword evidence="7" id="KW-0283">Flagellar rotation</keyword>
<dbReference type="PRINTS" id="PR00955">
    <property type="entry name" value="FLGMOTORFLIM"/>
</dbReference>
<feature type="domain" description="Flagellar motor switch protein FliN-like C-terminal" evidence="12">
    <location>
        <begin position="253"/>
        <end position="323"/>
    </location>
</feature>
<dbReference type="PANTHER" id="PTHR30034:SF6">
    <property type="entry name" value="YOP PROTEINS TRANSLOCATION PROTEIN Q"/>
    <property type="match status" value="1"/>
</dbReference>
<dbReference type="InterPro" id="IPR028976">
    <property type="entry name" value="CheC-like_sf"/>
</dbReference>
<evidence type="ECO:0000256" key="6">
    <source>
        <dbReference type="ARBA" id="ARBA00022500"/>
    </source>
</evidence>
<dbReference type="Proteomes" id="UP000009011">
    <property type="component" value="Chromosome"/>
</dbReference>
<keyword evidence="13" id="KW-0969">Cilium</keyword>
<dbReference type="Pfam" id="PF02154">
    <property type="entry name" value="FliM"/>
    <property type="match status" value="1"/>
</dbReference>
<dbReference type="InterPro" id="IPR036429">
    <property type="entry name" value="SpoA-like_sf"/>
</dbReference>
<name>I6Z867_MELRP</name>
<gene>
    <name evidence="13" type="ordered locus">MROS_2140</name>
</gene>
<evidence type="ECO:0000256" key="1">
    <source>
        <dbReference type="ARBA" id="ARBA00004117"/>
    </source>
</evidence>
<evidence type="ECO:0000313" key="13">
    <source>
        <dbReference type="EMBL" id="AFN75370.1"/>
    </source>
</evidence>
<dbReference type="eggNOG" id="COG1868">
    <property type="taxonomic scope" value="Bacteria"/>
</dbReference>
<organism evidence="13 14">
    <name type="scientific">Melioribacter roseus (strain DSM 23840 / JCM 17771 / VKM B-2668 / P3M-2)</name>
    <dbReference type="NCBI Taxonomy" id="1191523"/>
    <lineage>
        <taxon>Bacteria</taxon>
        <taxon>Pseudomonadati</taxon>
        <taxon>Ignavibacteriota</taxon>
        <taxon>Ignavibacteria</taxon>
        <taxon>Ignavibacteriales</taxon>
        <taxon>Melioribacteraceae</taxon>
        <taxon>Melioribacter</taxon>
    </lineage>
</organism>
<keyword evidence="6" id="KW-0145">Chemotaxis</keyword>
<dbReference type="GO" id="GO:0071978">
    <property type="term" value="P:bacterial-type flagellum-dependent swarming motility"/>
    <property type="evidence" value="ECO:0007669"/>
    <property type="project" value="TreeGrafter"/>
</dbReference>
<dbReference type="PIRSF" id="PIRSF002888">
    <property type="entry name" value="FliM"/>
    <property type="match status" value="1"/>
</dbReference>
<keyword evidence="8" id="KW-0472">Membrane</keyword>
<comment type="subcellular location">
    <subcellularLocation>
        <location evidence="1">Bacterial flagellum basal body</location>
    </subcellularLocation>
    <subcellularLocation>
        <location evidence="2">Cell membrane</location>
        <topology evidence="2">Peripheral membrane protein</topology>
    </subcellularLocation>
</comment>
<dbReference type="KEGG" id="mro:MROS_2140"/>
<reference evidence="13 14" key="1">
    <citation type="journal article" date="2013" name="PLoS ONE">
        <title>Genomic analysis of Melioribacter roseus, facultatively anaerobic organotrophic bacterium representing a novel deep lineage within Bacteriodetes/Chlorobi group.</title>
        <authorList>
            <person name="Kadnikov V.V."/>
            <person name="Mardanov A.V."/>
            <person name="Podosokorskaya O.A."/>
            <person name="Gavrilov S.N."/>
            <person name="Kublanov I.V."/>
            <person name="Beletsky A.V."/>
            <person name="Bonch-Osmolovskaya E.A."/>
            <person name="Ravin N.V."/>
        </authorList>
    </citation>
    <scope>NUCLEOTIDE SEQUENCE [LARGE SCALE GENOMIC DNA]</scope>
    <source>
        <strain evidence="14">JCM 17771 / P3M-2</strain>
    </source>
</reference>
<dbReference type="OrthoDB" id="9806941at2"/>
<protein>
    <recommendedName>
        <fullName evidence="4 11">Flagellar motor switch protein FliM</fullName>
    </recommendedName>
</protein>
<keyword evidence="9" id="KW-0975">Bacterial flagellum</keyword>
<sequence length="328" mass="37460">MAEILSQQEIDQLLDNIKSGQEQKNEEQSDKDKEAVLFDFRLPNRISKHQLRIIRSICDNFGESFTSFLVTKLQTAVNINVASIDQIYYSEYVLSVSNPACLYTFNIKNTDIKGILELNNDLAFLFVDKLLGGNGLTTKQVKVITPIEQRVLQVIVDRIMYDLKKSWQIIDDLEFEIEKFEPDIDFAQITSQSESVLLISFELIMGDQSYMMNVCFATFAFDSILAKMTTQKLSSIKSTKYFGVTSREVLSKHLAQTAVPINVEFGTTKLTVKEIMELEVGDIIKLKNKVHEEHKIRTGNRLLFLGRAGVLNNHKAIKITEKVFEKKL</sequence>
<evidence type="ECO:0000259" key="12">
    <source>
        <dbReference type="Pfam" id="PF01052"/>
    </source>
</evidence>
<dbReference type="PANTHER" id="PTHR30034">
    <property type="entry name" value="FLAGELLAR MOTOR SWITCH PROTEIN FLIM"/>
    <property type="match status" value="1"/>
</dbReference>
<dbReference type="GO" id="GO:0050918">
    <property type="term" value="P:positive chemotaxis"/>
    <property type="evidence" value="ECO:0007669"/>
    <property type="project" value="TreeGrafter"/>
</dbReference>
<evidence type="ECO:0000256" key="4">
    <source>
        <dbReference type="ARBA" id="ARBA00021898"/>
    </source>
</evidence>
<dbReference type="EMBL" id="CP003557">
    <property type="protein sequence ID" value="AFN75370.1"/>
    <property type="molecule type" value="Genomic_DNA"/>
</dbReference>
<dbReference type="STRING" id="1191523.MROS_2140"/>
<accession>I6Z867</accession>
<evidence type="ECO:0000256" key="11">
    <source>
        <dbReference type="NCBIfam" id="TIGR01397"/>
    </source>
</evidence>
<dbReference type="AlphaFoldDB" id="I6Z867"/>
<dbReference type="Pfam" id="PF01052">
    <property type="entry name" value="FliMN_C"/>
    <property type="match status" value="1"/>
</dbReference>
<dbReference type="Gene3D" id="2.30.330.10">
    <property type="entry name" value="SpoA-like"/>
    <property type="match status" value="1"/>
</dbReference>
<dbReference type="SUPFAM" id="SSF101801">
    <property type="entry name" value="Surface presentation of antigens (SPOA)"/>
    <property type="match status" value="1"/>
</dbReference>
<evidence type="ECO:0000256" key="2">
    <source>
        <dbReference type="ARBA" id="ARBA00004202"/>
    </source>
</evidence>
<dbReference type="SUPFAM" id="SSF103039">
    <property type="entry name" value="CheC-like"/>
    <property type="match status" value="1"/>
</dbReference>
<dbReference type="GO" id="GO:0005886">
    <property type="term" value="C:plasma membrane"/>
    <property type="evidence" value="ECO:0007669"/>
    <property type="project" value="UniProtKB-SubCell"/>
</dbReference>
<evidence type="ECO:0000313" key="14">
    <source>
        <dbReference type="Proteomes" id="UP000009011"/>
    </source>
</evidence>
<dbReference type="InterPro" id="IPR001543">
    <property type="entry name" value="FliN-like_C"/>
</dbReference>
<dbReference type="CDD" id="cd17908">
    <property type="entry name" value="FliM"/>
    <property type="match status" value="1"/>
</dbReference>
<comment type="function">
    <text evidence="10">FliM is one of three proteins (FliG, FliN, FliM) that forms the rotor-mounted switch complex (C ring), located at the base of the basal body. This complex interacts with the CheY and CheZ chemotaxis proteins, in addition to contacting components of the motor that determine the direction of flagellar rotation.</text>
</comment>